<dbReference type="EMBL" id="NZEX01000169">
    <property type="protein sequence ID" value="MAH64534.1"/>
    <property type="molecule type" value="Genomic_DNA"/>
</dbReference>
<dbReference type="Proteomes" id="UP000226525">
    <property type="component" value="Unassembled WGS sequence"/>
</dbReference>
<dbReference type="InterPro" id="IPR008023">
    <property type="entry name" value="DUF748"/>
</dbReference>
<organism evidence="2 3">
    <name type="scientific">SAR324 cluster bacterium</name>
    <dbReference type="NCBI Taxonomy" id="2024889"/>
    <lineage>
        <taxon>Bacteria</taxon>
        <taxon>Deltaproteobacteria</taxon>
        <taxon>SAR324 cluster</taxon>
    </lineage>
</organism>
<proteinExistence type="predicted"/>
<comment type="caution">
    <text evidence="2">The sequence shown here is derived from an EMBL/GenBank/DDBJ whole genome shotgun (WGS) entry which is preliminary data.</text>
</comment>
<evidence type="ECO:0000313" key="3">
    <source>
        <dbReference type="Proteomes" id="UP000226525"/>
    </source>
</evidence>
<dbReference type="Pfam" id="PF05359">
    <property type="entry name" value="DUF748"/>
    <property type="match status" value="2"/>
</dbReference>
<dbReference type="GO" id="GO:0005886">
    <property type="term" value="C:plasma membrane"/>
    <property type="evidence" value="ECO:0007669"/>
    <property type="project" value="TreeGrafter"/>
</dbReference>
<accession>A0A2D6YMZ6</accession>
<protein>
    <recommendedName>
        <fullName evidence="4">DUF748 domain-containing protein</fullName>
    </recommendedName>
</protein>
<sequence length="1492" mass="169797">MRWVQRILWVVFILNLLGLAGLTILYFGGPGWLQEQLPRALEKQLGRPVQLAQVRVEPLSLKLILQGLEIREADGSETFVSLDEIGIDLSWYSFWQWALVVEEAELISPYIRVSHLGKQRLNFSDLIEQILTAQTDRKTSVQEAANFPFEIRAIVVSQGNLLFQDVPHNQTYNISGLNFRLPAISSFQLQPAQASGPATLVAQLGETSLRVVAREFKIAPSETVRLDVQLKNLYLPDFQQYLPKEWALQLQDGLVDADLKLGFQSEPYEQVALSGTMQLQRLSIQNILPGEASQQLLEISHLQVPIPKIQVLPSIQVALGQIELREFEVWLTRTENGAFFWDQILQTKSGNTVEKSSDVEQLSVELGGLSILKGKLHFIDQKSQPANSQEWHLDQFSVGGFTLPVSSRKTALSLQLAREGGPSLSFGGFFNPSTLRSQGQLDLKEFELAELTPFLGDVIPVEVKGHLDLKTDFEWDLGIQLPRLRKTSLQLEDFQLKRDQETWLQLASLDLNSEELNLPGKQVSIGSLSIRQPQFLLSLHVDWTTNWNQLVPSLAPKNREASDQNTAWQVQLNQLRVDSGALNLIHQRENRENIKKKLQIPVLEMNDFRWPLTGESRTRLKLTTLEQEEFSLDGIASWGEQTWRGALKANVKLLPWESYYRDQLPWRLNSGRMNTAVQLQLNWSPFRLRVDGGKLHLWDLELVEAQDALPDLKFAELSVSGAVVEWPKQWFELESLNLRQLSLKQANSPFPNLTMGGLASGGLSLAVQDQRFNLGALQLQNLNIIGDSLKSPIVNLEQLNALGLDLSWAKHRVKLEKLDMQQFQLTPTDAVQPELRLPKAVAVELDLDWIKKEFFVESISLEKSWIELALLPDGKFNWERWLPTSNKQDRTTDFSDEQPWQVDLAVLEATLDRLSWQDLATPTPPLVIGNGSLQLKNLNTDRQWVENFTLKGNLDQTGQGSVNGSIRFDKDLSLDVDLVDFDLLTWQPYWIEYVPLKAEQALGTLQGRFYFKFDSVGEWLRFDGLARIRDARLIAKETGQFMGQWTVFETNNGLLEFDPFVLDLGSMRLADFELPIRRQTDGELEWMVLFGVEDDDEDHNLDPGPVFLKRLSLEGGTLSWNDRINNNPVLVTLQRIKGDIQNILGLNVPLELDLKGRWEGVAPLEAKLAFDWHRDSWGVNGKLYSQDFDLLWANPYVERYLGYRFDRGSVDLSVDYKTAGDEIDVENNLLIQRLVLGPETPGPDTLDLPVELAVGLLRDSQGTIDLSVPVSGNLEDPEFGLWDATLTVFATLISKAVTAPFTLIADVVFDGDLDENTQVIRFRPGSLDIPAAEKTKLDRLRDVLNQRPQLKMELVTLLRRETEIAALRQKELDRQIRLEKIAELIRLNVEDSIPSQMTLTAVERQKYLNRMFQRIYGSPQGLSEEEVRLKLLDEISIEDRDLEELAQQRVYNIRNLLLEKGLLAAEQIMLNPVFETTTSRFQSSRVELRFTR</sequence>
<keyword evidence="1" id="KW-0812">Transmembrane</keyword>
<reference evidence="3" key="1">
    <citation type="submission" date="2017-09" db="EMBL/GenBank/DDBJ databases">
        <title>The Reconstruction of 2,631 Draft Metagenome-Assembled Genomes from the Global Oceans.</title>
        <authorList>
            <person name="Tully B.J."/>
            <person name="Graham E.D."/>
            <person name="Heidelberg J.F."/>
        </authorList>
    </citation>
    <scope>NUCLEOTIDE SEQUENCE [LARGE SCALE GENOMIC DNA]</scope>
</reference>
<dbReference type="PANTHER" id="PTHR30441">
    <property type="entry name" value="DUF748 DOMAIN-CONTAINING PROTEIN"/>
    <property type="match status" value="1"/>
</dbReference>
<keyword evidence="1" id="KW-1133">Transmembrane helix</keyword>
<evidence type="ECO:0000256" key="1">
    <source>
        <dbReference type="SAM" id="Phobius"/>
    </source>
</evidence>
<evidence type="ECO:0008006" key="4">
    <source>
        <dbReference type="Google" id="ProtNLM"/>
    </source>
</evidence>
<dbReference type="GO" id="GO:0090313">
    <property type="term" value="P:regulation of protein targeting to membrane"/>
    <property type="evidence" value="ECO:0007669"/>
    <property type="project" value="TreeGrafter"/>
</dbReference>
<name>A0A2D6YMZ6_9DELT</name>
<dbReference type="PANTHER" id="PTHR30441:SF8">
    <property type="entry name" value="DUF748 DOMAIN-CONTAINING PROTEIN"/>
    <property type="match status" value="1"/>
</dbReference>
<dbReference type="InterPro" id="IPR052894">
    <property type="entry name" value="AsmA-related"/>
</dbReference>
<keyword evidence="1" id="KW-0472">Membrane</keyword>
<gene>
    <name evidence="2" type="ORF">CMN54_14055</name>
</gene>
<evidence type="ECO:0000313" key="2">
    <source>
        <dbReference type="EMBL" id="MAH64534.1"/>
    </source>
</evidence>
<feature type="transmembrane region" description="Helical" evidence="1">
    <location>
        <begin position="7"/>
        <end position="29"/>
    </location>
</feature>